<evidence type="ECO:0000313" key="2">
    <source>
        <dbReference type="Proteomes" id="UP000195412"/>
    </source>
</evidence>
<sequence length="41" mass="4176">MNDGGVVRERGQVAVNPGGIKRSVGTSGSFHGKTLGVHISL</sequence>
<dbReference type="KEGG" id="lzy:LZ3411_2199"/>
<dbReference type="Proteomes" id="UP000195412">
    <property type="component" value="Chromosome I"/>
</dbReference>
<evidence type="ECO:0000313" key="1">
    <source>
        <dbReference type="EMBL" id="SMS15249.1"/>
    </source>
</evidence>
<proteinExistence type="predicted"/>
<dbReference type="AlphaFoldDB" id="A0A1Y6JZ85"/>
<protein>
    <submittedName>
        <fullName evidence="1">Uncharacterized protein</fullName>
    </submittedName>
</protein>
<gene>
    <name evidence="1" type="ORF">LZ3411_2199</name>
</gene>
<dbReference type="EMBL" id="LT854705">
    <property type="protein sequence ID" value="SMS15249.1"/>
    <property type="molecule type" value="Genomic_DNA"/>
</dbReference>
<accession>A0A1Y6JZ85</accession>
<reference evidence="2" key="1">
    <citation type="submission" date="2017-05" db="EMBL/GenBank/DDBJ databases">
        <authorList>
            <person name="Papadimitriou K."/>
        </authorList>
    </citation>
    <scope>NUCLEOTIDE SEQUENCE [LARGE SCALE GENOMIC DNA]</scope>
    <source>
        <strain evidence="2">ACA-DC 3411</strain>
    </source>
</reference>
<name>A0A1Y6JZ85_9LACO</name>
<organism evidence="1 2">
    <name type="scientific">Levilactobacillus zymae</name>
    <dbReference type="NCBI Taxonomy" id="267363"/>
    <lineage>
        <taxon>Bacteria</taxon>
        <taxon>Bacillati</taxon>
        <taxon>Bacillota</taxon>
        <taxon>Bacilli</taxon>
        <taxon>Lactobacillales</taxon>
        <taxon>Lactobacillaceae</taxon>
        <taxon>Levilactobacillus</taxon>
    </lineage>
</organism>